<proteinExistence type="predicted"/>
<name>A0A8S1RU42_9CILI</name>
<keyword evidence="3" id="KW-1185">Reference proteome</keyword>
<reference evidence="2" key="1">
    <citation type="submission" date="2021-01" db="EMBL/GenBank/DDBJ databases">
        <authorList>
            <consortium name="Genoscope - CEA"/>
            <person name="William W."/>
        </authorList>
    </citation>
    <scope>NUCLEOTIDE SEQUENCE</scope>
</reference>
<feature type="transmembrane region" description="Helical" evidence="1">
    <location>
        <begin position="618"/>
        <end position="637"/>
    </location>
</feature>
<organism evidence="2 3">
    <name type="scientific">Paramecium sonneborni</name>
    <dbReference type="NCBI Taxonomy" id="65129"/>
    <lineage>
        <taxon>Eukaryota</taxon>
        <taxon>Sar</taxon>
        <taxon>Alveolata</taxon>
        <taxon>Ciliophora</taxon>
        <taxon>Intramacronucleata</taxon>
        <taxon>Oligohymenophorea</taxon>
        <taxon>Peniculida</taxon>
        <taxon>Parameciidae</taxon>
        <taxon>Paramecium</taxon>
    </lineage>
</organism>
<feature type="transmembrane region" description="Helical" evidence="1">
    <location>
        <begin position="556"/>
        <end position="578"/>
    </location>
</feature>
<keyword evidence="1" id="KW-0812">Transmembrane</keyword>
<feature type="transmembrane region" description="Helical" evidence="1">
    <location>
        <begin position="724"/>
        <end position="747"/>
    </location>
</feature>
<gene>
    <name evidence="2" type="ORF">PSON_ATCC_30995.1.T3510007</name>
</gene>
<sequence>MSLIQAFPITSKGGNGLIIANTISIDKTSVYNSFSLYGGCFFSSSRYCHQDNIQQYLISCIIIQYRYYPYLELKLFQYINQFINFNHSFEVQGLNFDSIIFVSCEYGILRIKGIIQSQIENILFNNISIFNCQCGQTRCFSLIQSEDESFLRSDLLLPNRRIFQKYDYTKLIQKLENQARIVNRRFVNNNVTYGGSLLTVKKKIQQFIIVYFNRGEIGGAIYFYSNEFSMMIFNSQIIENEVSIAGGLYLNKQQLQETFLLEIFLSDNNSTFFGSDIFENPISLTISVDGGKRKSNHDCQKKRQSHLIRFWVHLNKQNIQLLLLVDKYFLTNTLIYFNRSISHIIQHFVLSHLTNIINSQEKKLGGSTCTLTPIIIKTSNEETIQGLVGYLSYNNVKFNDNTGDYNLDDLIIYFNPTYKNDIVLRLNIQIIQQIIIYQQISRLSNVNQENYATSGGCILCDVSQGQYQVKQDVLSCNYKDDQKIKSIKSSMIELRQNYWIAYQYYYNLIENCEGGWLTGDESCIIRHIGALCEIWVILFKFYIYSCGSCQEISRNVLTIVFISILILISILISVSSTVEMIENLLLELDQNHQDTFQLQVSSGLTSVVNNVGNPIESMAYLLDCFLINFSDILIIYFKVIWILIMVSSYLTVFFTLGGIAILLNSIRFRFSYIATALIYVFIQMQPTFIESLISLISYRVILDEYWIQDNVAYRYDTYQHFKRLLGFCFPLLLFFGVIMPVYFWYGIRKNPHHKFWGYLYNEYKLHAYYWETIKILQKDLIIIILAYYQDHIPIKHPLHFQYYLDIVFQLLFKNLIFQVISITQTPNQLLLVLYQSHQPVLFTQLNNQIYRKEFGHSIQLLGFQMLQAKFYFIIILDFSIIFQYSLFLYLLLFILFIKATI</sequence>
<evidence type="ECO:0000313" key="2">
    <source>
        <dbReference type="EMBL" id="CAD8130980.1"/>
    </source>
</evidence>
<dbReference type="OrthoDB" id="77931at2759"/>
<dbReference type="PANTHER" id="PTHR11319">
    <property type="entry name" value="G PROTEIN-COUPLED RECEPTOR-RELATED"/>
    <property type="match status" value="1"/>
</dbReference>
<dbReference type="EMBL" id="CAJJDN010000351">
    <property type="protein sequence ID" value="CAD8130980.1"/>
    <property type="molecule type" value="Genomic_DNA"/>
</dbReference>
<comment type="caution">
    <text evidence="2">The sequence shown here is derived from an EMBL/GenBank/DDBJ whole genome shotgun (WGS) entry which is preliminary data.</text>
</comment>
<keyword evidence="1" id="KW-0472">Membrane</keyword>
<evidence type="ECO:0000256" key="1">
    <source>
        <dbReference type="SAM" id="Phobius"/>
    </source>
</evidence>
<feature type="transmembrane region" description="Helical" evidence="1">
    <location>
        <begin position="642"/>
        <end position="663"/>
    </location>
</feature>
<evidence type="ECO:0000313" key="3">
    <source>
        <dbReference type="Proteomes" id="UP000692954"/>
    </source>
</evidence>
<accession>A0A8S1RU42</accession>
<feature type="transmembrane region" description="Helical" evidence="1">
    <location>
        <begin position="524"/>
        <end position="544"/>
    </location>
</feature>
<feature type="transmembrane region" description="Helical" evidence="1">
    <location>
        <begin position="767"/>
        <end position="788"/>
    </location>
</feature>
<dbReference type="PANTHER" id="PTHR11319:SF35">
    <property type="entry name" value="OUTER MEMBRANE PROTEIN PMPC-RELATED"/>
    <property type="match status" value="1"/>
</dbReference>
<feature type="transmembrane region" description="Helical" evidence="1">
    <location>
        <begin position="870"/>
        <end position="897"/>
    </location>
</feature>
<dbReference type="Proteomes" id="UP000692954">
    <property type="component" value="Unassembled WGS sequence"/>
</dbReference>
<protein>
    <submittedName>
        <fullName evidence="2">Uncharacterized protein</fullName>
    </submittedName>
</protein>
<dbReference type="AlphaFoldDB" id="A0A8S1RU42"/>
<feature type="transmembrane region" description="Helical" evidence="1">
    <location>
        <begin position="669"/>
        <end position="689"/>
    </location>
</feature>
<feature type="transmembrane region" description="Helical" evidence="1">
    <location>
        <begin position="800"/>
        <end position="820"/>
    </location>
</feature>
<keyword evidence="1" id="KW-1133">Transmembrane helix</keyword>